<dbReference type="InterPro" id="IPR004886">
    <property type="entry name" value="Glucanosyltransferase"/>
</dbReference>
<dbReference type="SUPFAM" id="SSF51445">
    <property type="entry name" value="(Trans)glycosidases"/>
    <property type="match status" value="1"/>
</dbReference>
<dbReference type="EMBL" id="JBFCZG010000009">
    <property type="protein sequence ID" value="KAL3418599.1"/>
    <property type="molecule type" value="Genomic_DNA"/>
</dbReference>
<dbReference type="Pfam" id="PF03198">
    <property type="entry name" value="Glyco_hydro_72"/>
    <property type="match status" value="1"/>
</dbReference>
<evidence type="ECO:0000256" key="4">
    <source>
        <dbReference type="ARBA" id="ARBA00022679"/>
    </source>
</evidence>
<evidence type="ECO:0000256" key="3">
    <source>
        <dbReference type="ARBA" id="ARBA00022622"/>
    </source>
</evidence>
<evidence type="ECO:0000256" key="5">
    <source>
        <dbReference type="ARBA" id="ARBA00022729"/>
    </source>
</evidence>
<dbReference type="PANTHER" id="PTHR31468:SF5">
    <property type="entry name" value="1,3-BETA-GLUCANOSYLTRANSFERASE GAS5"/>
    <property type="match status" value="1"/>
</dbReference>
<keyword evidence="12" id="KW-1185">Reference proteome</keyword>
<keyword evidence="5 9" id="KW-0732">Signal</keyword>
<dbReference type="PANTHER" id="PTHR31468">
    <property type="entry name" value="1,3-BETA-GLUCANOSYLTRANSFERASE GAS1"/>
    <property type="match status" value="1"/>
</dbReference>
<feature type="chain" id="PRO_5044976828" description="1,3-beta-glucanosyltransferase" evidence="9">
    <location>
        <begin position="23"/>
        <end position="477"/>
    </location>
</feature>
<evidence type="ECO:0000313" key="11">
    <source>
        <dbReference type="EMBL" id="KAL3418599.1"/>
    </source>
</evidence>
<evidence type="ECO:0000313" key="12">
    <source>
        <dbReference type="Proteomes" id="UP001629113"/>
    </source>
</evidence>
<evidence type="ECO:0000256" key="6">
    <source>
        <dbReference type="ARBA" id="ARBA00023136"/>
    </source>
</evidence>
<dbReference type="EC" id="2.4.1.-" evidence="9"/>
<keyword evidence="7" id="KW-0325">Glycoprotein</keyword>
<feature type="region of interest" description="Disordered" evidence="10">
    <location>
        <begin position="337"/>
        <end position="356"/>
    </location>
</feature>
<keyword evidence="8 9" id="KW-0449">Lipoprotein</keyword>
<dbReference type="InterPro" id="IPR017853">
    <property type="entry name" value="GH"/>
</dbReference>
<evidence type="ECO:0000256" key="1">
    <source>
        <dbReference type="ARBA" id="ARBA00004609"/>
    </source>
</evidence>
<evidence type="ECO:0000256" key="9">
    <source>
        <dbReference type="RuleBase" id="RU361209"/>
    </source>
</evidence>
<dbReference type="Gene3D" id="3.20.20.80">
    <property type="entry name" value="Glycosidases"/>
    <property type="match status" value="1"/>
</dbReference>
<gene>
    <name evidence="11" type="ORF">PVAG01_10315</name>
</gene>
<evidence type="ECO:0000256" key="8">
    <source>
        <dbReference type="ARBA" id="ARBA00023288"/>
    </source>
</evidence>
<comment type="subcellular location">
    <subcellularLocation>
        <location evidence="1 9">Cell membrane</location>
        <topology evidence="1 9">Lipid-anchor</topology>
        <topology evidence="1 9">GPI-anchor</topology>
    </subcellularLocation>
</comment>
<organism evidence="11 12">
    <name type="scientific">Phlyctema vagabunda</name>
    <dbReference type="NCBI Taxonomy" id="108571"/>
    <lineage>
        <taxon>Eukaryota</taxon>
        <taxon>Fungi</taxon>
        <taxon>Dikarya</taxon>
        <taxon>Ascomycota</taxon>
        <taxon>Pezizomycotina</taxon>
        <taxon>Leotiomycetes</taxon>
        <taxon>Helotiales</taxon>
        <taxon>Dermateaceae</taxon>
        <taxon>Phlyctema</taxon>
    </lineage>
</organism>
<keyword evidence="3 9" id="KW-0336">GPI-anchor</keyword>
<dbReference type="Proteomes" id="UP001629113">
    <property type="component" value="Unassembled WGS sequence"/>
</dbReference>
<protein>
    <recommendedName>
        <fullName evidence="9">1,3-beta-glucanosyltransferase</fullName>
        <ecNumber evidence="9">2.4.1.-</ecNumber>
    </recommendedName>
</protein>
<keyword evidence="6 9" id="KW-0472">Membrane</keyword>
<reference evidence="11 12" key="1">
    <citation type="submission" date="2024-06" db="EMBL/GenBank/DDBJ databases">
        <title>Complete genome of Phlyctema vagabunda strain 19-DSS-EL-015.</title>
        <authorList>
            <person name="Fiorenzani C."/>
        </authorList>
    </citation>
    <scope>NUCLEOTIDE SEQUENCE [LARGE SCALE GENOMIC DNA]</scope>
    <source>
        <strain evidence="11 12">19-DSS-EL-015</strain>
    </source>
</reference>
<comment type="function">
    <text evidence="9">Splits internally a 1,3-beta-glucan molecule and transfers the newly generated reducing end (the donor) to the non-reducing end of another 1,3-beta-glucan molecule (the acceptor) forming a 1,3-beta linkage, resulting in the elongation of 1,3-beta-glucan chains in the cell wall.</text>
</comment>
<feature type="region of interest" description="Disordered" evidence="10">
    <location>
        <begin position="372"/>
        <end position="451"/>
    </location>
</feature>
<evidence type="ECO:0000256" key="10">
    <source>
        <dbReference type="SAM" id="MobiDB-lite"/>
    </source>
</evidence>
<evidence type="ECO:0000256" key="2">
    <source>
        <dbReference type="ARBA" id="ARBA00007528"/>
    </source>
</evidence>
<name>A0ABR4P5L5_9HELO</name>
<keyword evidence="4 9" id="KW-0808">Transferase</keyword>
<comment type="similarity">
    <text evidence="2 9">Belongs to the glycosyl hydrolase 72 family.</text>
</comment>
<evidence type="ECO:0000256" key="7">
    <source>
        <dbReference type="ARBA" id="ARBA00023180"/>
    </source>
</evidence>
<proteinExistence type="inferred from homology"/>
<comment type="caution">
    <text evidence="11">The sequence shown here is derived from an EMBL/GenBank/DDBJ whole genome shotgun (WGS) entry which is preliminary data.</text>
</comment>
<sequence>MKTFGLLAALSAVAMATPTVESQPRQASSANLPIVTVRGNAFFAGEERFYVRGVAYQPGGAADAADPLINIPNLTRDVENFKKLGINTIRVYTVDNSADHAEGMALLAEAGIYLALDANTPLFSLNRADNASLYQSYNENYLQSVFATIDTFANYTNLLLLINGNEVINERNNTIAAPYIKALNRDMKNYIANRGYRPIPVGYAAADVAENVDQQLAYFDCGPDEVRGDFFALNDYSWCDPSSFTVAGWDAKVERYTGYGVPIFMAEFGCITNTREWGEIAALYSTNMTSVYSGGLAYEYTTEPNGYGMVEVVNGEVETNADFDRLVAAYAATPNPSGDGGYSATTTASECPPASDDWEVETDLIPSMPEGAREFMENGAGPGPGLSEDATTSHYGGETYSEGLIEMDGDLPTGTPATVDNTGTSSGGSATTGTGSSSSGSSNSSDSSSAAAVSVGKPSTWALVPVLCGLIGMASVL</sequence>
<accession>A0ABR4P5L5</accession>
<feature type="signal peptide" evidence="9">
    <location>
        <begin position="1"/>
        <end position="22"/>
    </location>
</feature>
<feature type="compositionally biased region" description="Low complexity" evidence="10">
    <location>
        <begin position="420"/>
        <end position="451"/>
    </location>
</feature>